<feature type="compositionally biased region" description="Low complexity" evidence="1">
    <location>
        <begin position="209"/>
        <end position="228"/>
    </location>
</feature>
<comment type="caution">
    <text evidence="2">The sequence shown here is derived from an EMBL/GenBank/DDBJ whole genome shotgun (WGS) entry which is preliminary data.</text>
</comment>
<gene>
    <name evidence="2" type="ORF">HMN09_01169400</name>
</gene>
<keyword evidence="3" id="KW-1185">Reference proteome</keyword>
<protein>
    <submittedName>
        <fullName evidence="2">Uncharacterized protein</fullName>
    </submittedName>
</protein>
<sequence>MQAIAQPQPSTTRPARSLPSHAFERLSATLAWANTRQRAKASVFADTCSDKRTFHAQKRAARLGLAVDVIRAVNCPHNRVSHVPLPVIEVASPVPVPVAREDQRRSSALRLDIPRDVAGYSTVDLRSPFVLHNQPVAAPDALCGVLPWNAYSYQSGAYIHQPQHPQPQQPQYAPVVPILLYDDDETRVLELGYPTDSDGDEEVEEPMMSATNSSSSSSSATSGPSTPSDIEMPSAAGTGSAPGKRKHDGEIEVAFEKRAKYARKPRAFTRIYSADSALSSDSGPRTRKLC</sequence>
<reference evidence="2" key="1">
    <citation type="submission" date="2020-05" db="EMBL/GenBank/DDBJ databases">
        <title>Mycena genomes resolve the evolution of fungal bioluminescence.</title>
        <authorList>
            <person name="Tsai I.J."/>
        </authorList>
    </citation>
    <scope>NUCLEOTIDE SEQUENCE</scope>
    <source>
        <strain evidence="2">110903Hualien_Pintung</strain>
    </source>
</reference>
<evidence type="ECO:0000256" key="1">
    <source>
        <dbReference type="SAM" id="MobiDB-lite"/>
    </source>
</evidence>
<organism evidence="2 3">
    <name type="scientific">Mycena chlorophos</name>
    <name type="common">Agaric fungus</name>
    <name type="synonym">Agaricus chlorophos</name>
    <dbReference type="NCBI Taxonomy" id="658473"/>
    <lineage>
        <taxon>Eukaryota</taxon>
        <taxon>Fungi</taxon>
        <taxon>Dikarya</taxon>
        <taxon>Basidiomycota</taxon>
        <taxon>Agaricomycotina</taxon>
        <taxon>Agaricomycetes</taxon>
        <taxon>Agaricomycetidae</taxon>
        <taxon>Agaricales</taxon>
        <taxon>Marasmiineae</taxon>
        <taxon>Mycenaceae</taxon>
        <taxon>Mycena</taxon>
    </lineage>
</organism>
<dbReference type="EMBL" id="JACAZE010000020">
    <property type="protein sequence ID" value="KAF7293742.1"/>
    <property type="molecule type" value="Genomic_DNA"/>
</dbReference>
<evidence type="ECO:0000313" key="3">
    <source>
        <dbReference type="Proteomes" id="UP000613580"/>
    </source>
</evidence>
<accession>A0A8H6S8H7</accession>
<feature type="region of interest" description="Disordered" evidence="1">
    <location>
        <begin position="190"/>
        <end position="251"/>
    </location>
</feature>
<evidence type="ECO:0000313" key="2">
    <source>
        <dbReference type="EMBL" id="KAF7293742.1"/>
    </source>
</evidence>
<name>A0A8H6S8H7_MYCCL</name>
<dbReference type="AlphaFoldDB" id="A0A8H6S8H7"/>
<dbReference type="Proteomes" id="UP000613580">
    <property type="component" value="Unassembled WGS sequence"/>
</dbReference>
<proteinExistence type="predicted"/>
<dbReference type="OrthoDB" id="3034033at2759"/>